<dbReference type="Pfam" id="PF18307">
    <property type="entry name" value="Tfb2_C"/>
    <property type="match status" value="1"/>
</dbReference>
<evidence type="ECO:0000256" key="7">
    <source>
        <dbReference type="ARBA" id="ARBA00023242"/>
    </source>
</evidence>
<gene>
    <name evidence="10" type="ORF">OSTQU699_LOCUS4573</name>
</gene>
<proteinExistence type="inferred from homology"/>
<dbReference type="EMBL" id="CAJHUC010000972">
    <property type="protein sequence ID" value="CAD7699214.1"/>
    <property type="molecule type" value="Genomic_DNA"/>
</dbReference>
<organism evidence="10 11">
    <name type="scientific">Ostreobium quekettii</name>
    <dbReference type="NCBI Taxonomy" id="121088"/>
    <lineage>
        <taxon>Eukaryota</taxon>
        <taxon>Viridiplantae</taxon>
        <taxon>Chlorophyta</taxon>
        <taxon>core chlorophytes</taxon>
        <taxon>Ulvophyceae</taxon>
        <taxon>TCBD clade</taxon>
        <taxon>Bryopsidales</taxon>
        <taxon>Ostreobineae</taxon>
        <taxon>Ostreobiaceae</taxon>
        <taxon>Ostreobium</taxon>
    </lineage>
</organism>
<evidence type="ECO:0000256" key="1">
    <source>
        <dbReference type="ARBA" id="ARBA00004123"/>
    </source>
</evidence>
<dbReference type="AlphaFoldDB" id="A0A8S1J067"/>
<dbReference type="PANTHER" id="PTHR13152:SF0">
    <property type="entry name" value="GENERAL TRANSCRIPTION FACTOR IIH SUBUNIT 4"/>
    <property type="match status" value="1"/>
</dbReference>
<evidence type="ECO:0000256" key="8">
    <source>
        <dbReference type="RuleBase" id="RU364024"/>
    </source>
</evidence>
<evidence type="ECO:0000256" key="2">
    <source>
        <dbReference type="ARBA" id="ARBA00007132"/>
    </source>
</evidence>
<dbReference type="GO" id="GO:0000439">
    <property type="term" value="C:transcription factor TFIIH core complex"/>
    <property type="evidence" value="ECO:0007669"/>
    <property type="project" value="InterPro"/>
</dbReference>
<evidence type="ECO:0000313" key="11">
    <source>
        <dbReference type="Proteomes" id="UP000708148"/>
    </source>
</evidence>
<evidence type="ECO:0000256" key="3">
    <source>
        <dbReference type="ARBA" id="ARBA00022763"/>
    </source>
</evidence>
<keyword evidence="4 8" id="KW-0805">Transcription regulation</keyword>
<dbReference type="InterPro" id="IPR040662">
    <property type="entry name" value="Tfb2_C"/>
</dbReference>
<dbReference type="PANTHER" id="PTHR13152">
    <property type="entry name" value="TFIIH, POLYPEPTIDE 4"/>
    <property type="match status" value="1"/>
</dbReference>
<name>A0A8S1J067_9CHLO</name>
<evidence type="ECO:0000259" key="9">
    <source>
        <dbReference type="Pfam" id="PF18307"/>
    </source>
</evidence>
<dbReference type="GO" id="GO:0003690">
    <property type="term" value="F:double-stranded DNA binding"/>
    <property type="evidence" value="ECO:0007669"/>
    <property type="project" value="TreeGrafter"/>
</dbReference>
<comment type="similarity">
    <text evidence="2 8">Belongs to the TFB2 family.</text>
</comment>
<dbReference type="Proteomes" id="UP000708148">
    <property type="component" value="Unassembled WGS sequence"/>
</dbReference>
<feature type="domain" description="Transcription factor Tfb2 C-terminal" evidence="9">
    <location>
        <begin position="383"/>
        <end position="446"/>
    </location>
</feature>
<comment type="subcellular location">
    <subcellularLocation>
        <location evidence="1 8">Nucleus</location>
    </subcellularLocation>
</comment>
<dbReference type="Pfam" id="PF03849">
    <property type="entry name" value="Tfb2"/>
    <property type="match status" value="1"/>
</dbReference>
<dbReference type="InterPro" id="IPR004598">
    <property type="entry name" value="TFIIH_p52/Tfb2"/>
</dbReference>
<keyword evidence="7 8" id="KW-0539">Nucleus</keyword>
<keyword evidence="5 8" id="KW-0804">Transcription</keyword>
<dbReference type="Gene3D" id="3.30.70.2610">
    <property type="match status" value="1"/>
</dbReference>
<evidence type="ECO:0000313" key="10">
    <source>
        <dbReference type="EMBL" id="CAD7699214.1"/>
    </source>
</evidence>
<comment type="function">
    <text evidence="8">Component of the general transcription and DNA repair factor IIH (TFIIH) core complex which is involved in general and transcription-coupled nucleotide excision repair (NER) of damaged DNA.</text>
</comment>
<dbReference type="GO" id="GO:0005675">
    <property type="term" value="C:transcription factor TFIIH holo complex"/>
    <property type="evidence" value="ECO:0007669"/>
    <property type="project" value="TreeGrafter"/>
</dbReference>
<keyword evidence="11" id="KW-1185">Reference proteome</keyword>
<dbReference type="OrthoDB" id="364513at2759"/>
<dbReference type="GO" id="GO:0001671">
    <property type="term" value="F:ATPase activator activity"/>
    <property type="evidence" value="ECO:0007669"/>
    <property type="project" value="InterPro"/>
</dbReference>
<keyword evidence="3 8" id="KW-0227">DNA damage</keyword>
<evidence type="ECO:0000256" key="6">
    <source>
        <dbReference type="ARBA" id="ARBA00023204"/>
    </source>
</evidence>
<keyword evidence="6 8" id="KW-0234">DNA repair</keyword>
<comment type="caution">
    <text evidence="10">The sequence shown here is derived from an EMBL/GenBank/DDBJ whole genome shotgun (WGS) entry which is preliminary data.</text>
</comment>
<evidence type="ECO:0000256" key="4">
    <source>
        <dbReference type="ARBA" id="ARBA00023015"/>
    </source>
</evidence>
<accession>A0A8S1J067</accession>
<dbReference type="GO" id="GO:0006289">
    <property type="term" value="P:nucleotide-excision repair"/>
    <property type="evidence" value="ECO:0007669"/>
    <property type="project" value="InterPro"/>
</dbReference>
<reference evidence="10" key="1">
    <citation type="submission" date="2020-12" db="EMBL/GenBank/DDBJ databases">
        <authorList>
            <person name="Iha C."/>
        </authorList>
    </citation>
    <scope>NUCLEOTIDE SEQUENCE</scope>
</reference>
<evidence type="ECO:0000256" key="5">
    <source>
        <dbReference type="ARBA" id="ARBA00023163"/>
    </source>
</evidence>
<sequence length="454" mass="50603">MNLTDFLQSLEASHLARLYDHQWTVQAVFRSLPPVAKQYALRLLFVDPAEHVPAVVFDSWIKPEHRSKHDSAKANLTKLQVLIYSERSGSPGYRLHPKFQALLKLAVCGGGTIHATVPADVVPHIPSRSALNAHAEGQWEAMLLYLVGTRGSPPDIQTGLEVEPLPFDELFRGAGLVVSNRSSARSHISDSGFQFLLLDTSSQVWVAISEYISQAEKTMGVNMSEVVSFLLELAFRPMTHPGHMRDLNHGQSRVAAHMTQLGIMMMFKAGTSIMYCPTPLARCLCNSSTAGVGGSQQQGFIVVETNYKLYGYVTSAIQLAILELFTRRECRLPNLFVGSINRDSIANALSCGITAEQIISYLQAHSHPKINHRVPIVPEVVADQIRLWEADMLRVKTLPSVLYDEFPSRYVFTEATSYAQQKGVYLWDDGKSKLIAKLEGDQEMRTRIKELRGR</sequence>
<protein>
    <recommendedName>
        <fullName evidence="8">RNA polymerase II transcription factor B subunit 2</fullName>
    </recommendedName>
</protein>